<dbReference type="EMBL" id="KR029601">
    <property type="protein sequence ID" value="AKH48164.1"/>
    <property type="molecule type" value="Genomic_DNA"/>
</dbReference>
<protein>
    <submittedName>
        <fullName evidence="1">Uncharacterized protein</fullName>
    </submittedName>
</protein>
<reference evidence="1" key="1">
    <citation type="journal article" date="2015" name="Front. Microbiol.">
        <title>Combining genomic sequencing methods to explore viral diversity and reveal potential virus-host interactions.</title>
        <authorList>
            <person name="Chow C.E."/>
            <person name="Winget D.M."/>
            <person name="White R.A.III."/>
            <person name="Hallam S.J."/>
            <person name="Suttle C.A."/>
        </authorList>
    </citation>
    <scope>NUCLEOTIDE SEQUENCE</scope>
    <source>
        <strain evidence="1">Oxic1_6</strain>
    </source>
</reference>
<sequence>MMPDFVSSMPPVVLTVSSPDPITSLGCTAGDDPGDRAVQVTVGATVPWSFDIVLHADDTITPAPPAGITVTVTRP</sequence>
<name>A0A0F7L6I3_9VIRU</name>
<organism evidence="1">
    <name type="scientific">uncultured marine virus</name>
    <dbReference type="NCBI Taxonomy" id="186617"/>
    <lineage>
        <taxon>Viruses</taxon>
        <taxon>environmental samples</taxon>
    </lineage>
</organism>
<proteinExistence type="predicted"/>
<accession>A0A0F7L6I3</accession>
<reference evidence="1" key="2">
    <citation type="submission" date="2015-03" db="EMBL/GenBank/DDBJ databases">
        <authorList>
            <person name="Chow C.-E.T."/>
            <person name="Winget D.M."/>
            <person name="White R.A.III."/>
            <person name="Hallam S.J."/>
            <person name="Suttle C.A."/>
        </authorList>
    </citation>
    <scope>NUCLEOTIDE SEQUENCE</scope>
    <source>
        <strain evidence="1">Oxic1_6</strain>
    </source>
</reference>
<evidence type="ECO:0000313" key="1">
    <source>
        <dbReference type="EMBL" id="AKH48164.1"/>
    </source>
</evidence>